<evidence type="ECO:0000313" key="3">
    <source>
        <dbReference type="Proteomes" id="UP000619265"/>
    </source>
</evidence>
<sequence length="159" mass="18259">MAKGYTQKEGFDYQKTFSPVAKLTIVRLFLALAGIYKWHLYQLDVHNAFLHGDLDEKIYMDLPPGYQIQGESSPSKDRRLVYITYDVSILSQFMNKPSQIHMVAAYRILRDSSVNDTREDDDIFCIDVTIAEVSRNSSSPLDTIRDLVIPVLLRIVINK</sequence>
<reference evidence="2" key="1">
    <citation type="submission" date="2015-10" db="EMBL/GenBank/DDBJ databases">
        <authorList>
            <person name="Martinez-Garcia P.J."/>
            <person name="Crepeau M.W."/>
            <person name="Puiu D."/>
            <person name="Gonzalez-Ibeas D."/>
            <person name="Whalen J."/>
            <person name="Stevens K."/>
            <person name="Paul R."/>
            <person name="Butterfield T."/>
            <person name="Britton M."/>
            <person name="Reagan R."/>
            <person name="Chakraborty S."/>
            <person name="Walawage S.L."/>
            <person name="Vasquez-Gross H.A."/>
            <person name="Cardeno C."/>
            <person name="Famula R."/>
            <person name="Pratt K."/>
            <person name="Kuruganti S."/>
            <person name="Aradhya M.K."/>
            <person name="Leslie C.A."/>
            <person name="Dandekar A.M."/>
            <person name="Salzberg S.L."/>
            <person name="Wegrzyn J.L."/>
            <person name="Langley C.H."/>
            <person name="Neale D.B."/>
        </authorList>
    </citation>
    <scope>NUCLEOTIDE SEQUENCE</scope>
    <source>
        <tissue evidence="2">Leaves</tissue>
    </source>
</reference>
<dbReference type="Proteomes" id="UP000619265">
    <property type="component" value="Unassembled WGS sequence"/>
</dbReference>
<gene>
    <name evidence="2" type="ORF">F2P56_004181</name>
</gene>
<protein>
    <recommendedName>
        <fullName evidence="1">Reverse transcriptase Ty1/copia-type domain-containing protein</fullName>
    </recommendedName>
</protein>
<comment type="caution">
    <text evidence="2">The sequence shown here is derived from an EMBL/GenBank/DDBJ whole genome shotgun (WGS) entry which is preliminary data.</text>
</comment>
<dbReference type="Pfam" id="PF07727">
    <property type="entry name" value="RVT_2"/>
    <property type="match status" value="1"/>
</dbReference>
<dbReference type="PANTHER" id="PTHR11439">
    <property type="entry name" value="GAG-POL-RELATED RETROTRANSPOSON"/>
    <property type="match status" value="1"/>
</dbReference>
<name>A0A833Y421_JUGRE</name>
<reference evidence="2" key="2">
    <citation type="submission" date="2020-03" db="EMBL/GenBank/DDBJ databases">
        <title>Walnut 2.0.</title>
        <authorList>
            <person name="Marrano A."/>
            <person name="Britton M."/>
            <person name="Zimin A.V."/>
            <person name="Zaini P.A."/>
            <person name="Workman R."/>
            <person name="Puiu D."/>
            <person name="Bianco L."/>
            <person name="Allen B.J."/>
            <person name="Troggio M."/>
            <person name="Leslie C.A."/>
            <person name="Timp W."/>
            <person name="Dendekar A."/>
            <person name="Salzberg S.L."/>
            <person name="Neale D.B."/>
        </authorList>
    </citation>
    <scope>NUCLEOTIDE SEQUENCE</scope>
    <source>
        <tissue evidence="2">Leaves</tissue>
    </source>
</reference>
<accession>A0A833Y421</accession>
<dbReference type="Gramene" id="Jr02_10860_p1">
    <property type="protein sequence ID" value="cds.Jr02_10860_p1"/>
    <property type="gene ID" value="Jr02_10860"/>
</dbReference>
<evidence type="ECO:0000313" key="2">
    <source>
        <dbReference type="EMBL" id="KAF5477554.1"/>
    </source>
</evidence>
<evidence type="ECO:0000259" key="1">
    <source>
        <dbReference type="Pfam" id="PF07727"/>
    </source>
</evidence>
<organism evidence="2 3">
    <name type="scientific">Juglans regia</name>
    <name type="common">English walnut</name>
    <dbReference type="NCBI Taxonomy" id="51240"/>
    <lineage>
        <taxon>Eukaryota</taxon>
        <taxon>Viridiplantae</taxon>
        <taxon>Streptophyta</taxon>
        <taxon>Embryophyta</taxon>
        <taxon>Tracheophyta</taxon>
        <taxon>Spermatophyta</taxon>
        <taxon>Magnoliopsida</taxon>
        <taxon>eudicotyledons</taxon>
        <taxon>Gunneridae</taxon>
        <taxon>Pentapetalae</taxon>
        <taxon>rosids</taxon>
        <taxon>fabids</taxon>
        <taxon>Fagales</taxon>
        <taxon>Juglandaceae</taxon>
        <taxon>Juglans</taxon>
    </lineage>
</organism>
<dbReference type="InterPro" id="IPR013103">
    <property type="entry name" value="RVT_2"/>
</dbReference>
<dbReference type="PANTHER" id="PTHR11439:SF498">
    <property type="entry name" value="DNAK FAMILY PROTEIN"/>
    <property type="match status" value="1"/>
</dbReference>
<dbReference type="EMBL" id="LIHL02000002">
    <property type="protein sequence ID" value="KAF5477554.1"/>
    <property type="molecule type" value="Genomic_DNA"/>
</dbReference>
<dbReference type="AlphaFoldDB" id="A0A833Y421"/>
<proteinExistence type="predicted"/>
<feature type="domain" description="Reverse transcriptase Ty1/copia-type" evidence="1">
    <location>
        <begin position="2"/>
        <end position="73"/>
    </location>
</feature>
<feature type="non-terminal residue" evidence="2">
    <location>
        <position position="159"/>
    </location>
</feature>